<dbReference type="Proteomes" id="UP000472270">
    <property type="component" value="Unassembled WGS sequence"/>
</dbReference>
<dbReference type="AlphaFoldDB" id="A0A673K044"/>
<name>A0A673K044_9TELE</name>
<dbReference type="Gene3D" id="2.60.40.10">
    <property type="entry name" value="Immunoglobulins"/>
    <property type="match status" value="2"/>
</dbReference>
<dbReference type="InterPro" id="IPR013783">
    <property type="entry name" value="Ig-like_fold"/>
</dbReference>
<dbReference type="InterPro" id="IPR036179">
    <property type="entry name" value="Ig-like_dom_sf"/>
</dbReference>
<feature type="domain" description="Immunoglobulin" evidence="1">
    <location>
        <begin position="4"/>
        <end position="107"/>
    </location>
</feature>
<dbReference type="Pfam" id="PF07686">
    <property type="entry name" value="V-set"/>
    <property type="match status" value="2"/>
</dbReference>
<protein>
    <recommendedName>
        <fullName evidence="1">Immunoglobulin domain-containing protein</fullName>
    </recommendedName>
</protein>
<dbReference type="SMART" id="SM00409">
    <property type="entry name" value="IG"/>
    <property type="match status" value="2"/>
</dbReference>
<evidence type="ECO:0000259" key="1">
    <source>
        <dbReference type="SMART" id="SM00409"/>
    </source>
</evidence>
<keyword evidence="3" id="KW-1185">Reference proteome</keyword>
<dbReference type="PANTHER" id="PTHR21063:SF4">
    <property type="entry name" value="CD48 ANTIGEN-RELATED"/>
    <property type="match status" value="1"/>
</dbReference>
<reference evidence="2" key="1">
    <citation type="submission" date="2025-08" db="UniProtKB">
        <authorList>
            <consortium name="Ensembl"/>
        </authorList>
    </citation>
    <scope>IDENTIFICATION</scope>
</reference>
<dbReference type="InterPro" id="IPR013106">
    <property type="entry name" value="Ig_V-set"/>
</dbReference>
<reference evidence="2" key="2">
    <citation type="submission" date="2025-09" db="UniProtKB">
        <authorList>
            <consortium name="Ensembl"/>
        </authorList>
    </citation>
    <scope>IDENTIFICATION</scope>
</reference>
<dbReference type="Ensembl" id="ENSSRHT00000061480.1">
    <property type="protein sequence ID" value="ENSSRHP00000059813.1"/>
    <property type="gene ID" value="ENSSRHG00000029957.1"/>
</dbReference>
<dbReference type="InterPro" id="IPR003599">
    <property type="entry name" value="Ig_sub"/>
</dbReference>
<evidence type="ECO:0000313" key="3">
    <source>
        <dbReference type="Proteomes" id="UP000472270"/>
    </source>
</evidence>
<proteinExistence type="predicted"/>
<accession>A0A673K044</accession>
<evidence type="ECO:0000313" key="2">
    <source>
        <dbReference type="Ensembl" id="ENSSRHP00000059813.1"/>
    </source>
</evidence>
<sequence length="232" mass="26132">ADADDVKTVMEGESVTLNPDLTQIQKCYLIEWRFGDSVIAQTDGNDISYPSHTEIFRGRLQLDQLKLDHQTGSLIITNTRTTDAGLYTVKISSNKQTLYKRFTVTVSDDVKTVMEGESVTLNPDLTQIQKCYLIEWRFGDSVIAQTDGNDISYPSHTEIFRGRLQLDQSGSLTIKNIRTKHSGLYKLHIHHSTGTLNQKFTVYGEDIFIFLIIRSSIITDIITAVIGLQVIT</sequence>
<feature type="domain" description="Immunoglobulin" evidence="1">
    <location>
        <begin position="108"/>
        <end position="205"/>
    </location>
</feature>
<dbReference type="SUPFAM" id="SSF48726">
    <property type="entry name" value="Immunoglobulin"/>
    <property type="match status" value="2"/>
</dbReference>
<organism evidence="2 3">
    <name type="scientific">Sinocyclocheilus rhinocerous</name>
    <dbReference type="NCBI Taxonomy" id="307959"/>
    <lineage>
        <taxon>Eukaryota</taxon>
        <taxon>Metazoa</taxon>
        <taxon>Chordata</taxon>
        <taxon>Craniata</taxon>
        <taxon>Vertebrata</taxon>
        <taxon>Euteleostomi</taxon>
        <taxon>Actinopterygii</taxon>
        <taxon>Neopterygii</taxon>
        <taxon>Teleostei</taxon>
        <taxon>Ostariophysi</taxon>
        <taxon>Cypriniformes</taxon>
        <taxon>Cyprinidae</taxon>
        <taxon>Cyprininae</taxon>
        <taxon>Sinocyclocheilus</taxon>
    </lineage>
</organism>
<dbReference type="PANTHER" id="PTHR21063">
    <property type="entry name" value="LFA-3"/>
    <property type="match status" value="1"/>
</dbReference>